<dbReference type="InterPro" id="IPR013320">
    <property type="entry name" value="ConA-like_dom_sf"/>
</dbReference>
<dbReference type="SUPFAM" id="SSF49899">
    <property type="entry name" value="Concanavalin A-like lectins/glucanases"/>
    <property type="match status" value="1"/>
</dbReference>
<dbReference type="AlphaFoldDB" id="A0A0N5A7W3"/>
<dbReference type="WBParaSite" id="SMUV_0000013201-mRNA-1">
    <property type="protein sequence ID" value="SMUV_0000013201-mRNA-1"/>
    <property type="gene ID" value="SMUV_0000013201"/>
</dbReference>
<protein>
    <submittedName>
        <fullName evidence="2">LAM_G_DOMAIN domain-containing protein</fullName>
    </submittedName>
</protein>
<dbReference type="STRING" id="451379.A0A0N5A7W3"/>
<accession>A0A0N5A7W3</accession>
<dbReference type="Gene3D" id="2.60.120.200">
    <property type="match status" value="2"/>
</dbReference>
<sequence length="222" mass="24687">MVISGWHNAKTQKTCLQYAEVEVNLLVILGKYLRYNDENVRSVEGIGSFPAIGIERANYFLDSYGAHFPNDFFENFSIAATVKPADRDGGYLFGIVNPLDITVVLGVSLQPAGKRPTYSYAFENNSSSGGNQTYIHLHYTDPESETTTKTLASFLVPDFTHKWTTIGLEVRADSIILYFKCTQFGTKRVVNRNPRQLHLDEAYKVYIGSGGPVVGKPFAVSL</sequence>
<evidence type="ECO:0000313" key="2">
    <source>
        <dbReference type="WBParaSite" id="SMUV_0000013201-mRNA-1"/>
    </source>
</evidence>
<evidence type="ECO:0000313" key="1">
    <source>
        <dbReference type="Proteomes" id="UP000046393"/>
    </source>
</evidence>
<proteinExistence type="predicted"/>
<keyword evidence="1" id="KW-1185">Reference proteome</keyword>
<name>A0A0N5A7W3_9BILA</name>
<dbReference type="Proteomes" id="UP000046393">
    <property type="component" value="Unplaced"/>
</dbReference>
<organism evidence="1 2">
    <name type="scientific">Syphacia muris</name>
    <dbReference type="NCBI Taxonomy" id="451379"/>
    <lineage>
        <taxon>Eukaryota</taxon>
        <taxon>Metazoa</taxon>
        <taxon>Ecdysozoa</taxon>
        <taxon>Nematoda</taxon>
        <taxon>Chromadorea</taxon>
        <taxon>Rhabditida</taxon>
        <taxon>Spirurina</taxon>
        <taxon>Oxyuridomorpha</taxon>
        <taxon>Oxyuroidea</taxon>
        <taxon>Oxyuridae</taxon>
        <taxon>Syphacia</taxon>
    </lineage>
</organism>
<reference evidence="2" key="1">
    <citation type="submission" date="2017-02" db="UniProtKB">
        <authorList>
            <consortium name="WormBaseParasite"/>
        </authorList>
    </citation>
    <scope>IDENTIFICATION</scope>
</reference>